<protein>
    <submittedName>
        <fullName evidence="1">DsbA family protein</fullName>
    </submittedName>
</protein>
<name>A0A318D4T3_9GAMM</name>
<dbReference type="EMBL" id="QICH01000003">
    <property type="protein sequence ID" value="PXF62885.1"/>
    <property type="molecule type" value="Genomic_DNA"/>
</dbReference>
<dbReference type="InterPro" id="IPR036249">
    <property type="entry name" value="Thioredoxin-like_sf"/>
</dbReference>
<organism evidence="1 2">
    <name type="scientific">Kangiella spongicola</name>
    <dbReference type="NCBI Taxonomy" id="796379"/>
    <lineage>
        <taxon>Bacteria</taxon>
        <taxon>Pseudomonadati</taxon>
        <taxon>Pseudomonadota</taxon>
        <taxon>Gammaproteobacteria</taxon>
        <taxon>Kangiellales</taxon>
        <taxon>Kangiellaceae</taxon>
        <taxon>Kangiella</taxon>
    </lineage>
</organism>
<proteinExistence type="predicted"/>
<keyword evidence="2" id="KW-1185">Reference proteome</keyword>
<evidence type="ECO:0000313" key="2">
    <source>
        <dbReference type="Proteomes" id="UP000247689"/>
    </source>
</evidence>
<reference evidence="1 2" key="1">
    <citation type="submission" date="2018-05" db="EMBL/GenBank/DDBJ databases">
        <title>Kangiella spongicola genome sequence.</title>
        <authorList>
            <person name="Maclea K.S."/>
            <person name="Goen A.E."/>
            <person name="Kelley C."/>
            <person name="Underriner A."/>
            <person name="Silverwood T."/>
            <person name="Trachtenberg A.M."/>
        </authorList>
    </citation>
    <scope>NUCLEOTIDE SEQUENCE [LARGE SCALE GENOMIC DNA]</scope>
    <source>
        <strain evidence="1 2">ATCC BAA-2076</strain>
    </source>
</reference>
<dbReference type="PANTHER" id="PTHR13887:SF54">
    <property type="entry name" value="DSBA FAMILY PROTEIN"/>
    <property type="match status" value="1"/>
</dbReference>
<dbReference type="Gene3D" id="1.10.472.60">
    <property type="entry name" value="putative protein disulfide isomerase domain"/>
    <property type="match status" value="1"/>
</dbReference>
<dbReference type="RefSeq" id="WP_110201785.1">
    <property type="nucleotide sequence ID" value="NZ_QICH01000003.1"/>
</dbReference>
<gene>
    <name evidence="1" type="ORF">DL796_11290</name>
</gene>
<evidence type="ECO:0000313" key="1">
    <source>
        <dbReference type="EMBL" id="PXF62885.1"/>
    </source>
</evidence>
<dbReference type="AlphaFoldDB" id="A0A318D4T3"/>
<accession>A0A318D4T3</accession>
<dbReference type="SUPFAM" id="SSF52833">
    <property type="entry name" value="Thioredoxin-like"/>
    <property type="match status" value="1"/>
</dbReference>
<comment type="caution">
    <text evidence="1">The sequence shown here is derived from an EMBL/GenBank/DDBJ whole genome shotgun (WGS) entry which is preliminary data.</text>
</comment>
<dbReference type="PANTHER" id="PTHR13887">
    <property type="entry name" value="GLUTATHIONE S-TRANSFERASE KAPPA"/>
    <property type="match status" value="1"/>
</dbReference>
<dbReference type="Pfam" id="PF13743">
    <property type="entry name" value="Thioredoxin_5"/>
    <property type="match status" value="1"/>
</dbReference>
<dbReference type="OrthoDB" id="9813770at2"/>
<dbReference type="Proteomes" id="UP000247689">
    <property type="component" value="Unassembled WGS sequence"/>
</dbReference>
<sequence length="212" mass="24063">MIKKLFYFHDPMCSWCWGFAPTLSDLEQGLTLEFGSELEIQYVLGGLAPDSDAPMPQELQDTLQQYWKRIHKLLGTTFNFDFWEQCTPRRSTYPACRAVIAASNQGKEKAMIDALQRAYYLRALNPSDISTHILLAEELELDLMAFKKDIASAKTEEELHKQIALYRTLSANGFPSLTLQDNQTFTAIPIDYKDAGVMLNTVKRLLSPTTQG</sequence>
<dbReference type="Gene3D" id="3.40.30.10">
    <property type="entry name" value="Glutaredoxin"/>
    <property type="match status" value="1"/>
</dbReference>
<dbReference type="CDD" id="cd03025">
    <property type="entry name" value="DsbA_FrnE_like"/>
    <property type="match status" value="1"/>
</dbReference>